<reference evidence="1 2" key="1">
    <citation type="submission" date="2024-04" db="EMBL/GenBank/DDBJ databases">
        <title>Genome assembly C_amara_ONT_v2.</title>
        <authorList>
            <person name="Yant L."/>
            <person name="Moore C."/>
            <person name="Slenker M."/>
        </authorList>
    </citation>
    <scope>NUCLEOTIDE SEQUENCE [LARGE SCALE GENOMIC DNA]</scope>
    <source>
        <tissue evidence="1">Leaf</tissue>
    </source>
</reference>
<name>A0ABD1B2Z2_CARAN</name>
<dbReference type="Proteomes" id="UP001558713">
    <property type="component" value="Unassembled WGS sequence"/>
</dbReference>
<gene>
    <name evidence="1" type="ORF">V5N11_020130</name>
</gene>
<dbReference type="PANTHER" id="PTHR31286:SF55">
    <property type="entry name" value="DUF4283 DOMAIN-CONTAINING PROTEIN"/>
    <property type="match status" value="1"/>
</dbReference>
<dbReference type="EMBL" id="JBANAX010000501">
    <property type="protein sequence ID" value="KAL1206320.1"/>
    <property type="molecule type" value="Genomic_DNA"/>
</dbReference>
<dbReference type="PANTHER" id="PTHR31286">
    <property type="entry name" value="GLYCINE-RICH CELL WALL STRUCTURAL PROTEIN 1.8-LIKE"/>
    <property type="match status" value="1"/>
</dbReference>
<evidence type="ECO:0000313" key="2">
    <source>
        <dbReference type="Proteomes" id="UP001558713"/>
    </source>
</evidence>
<protein>
    <recommendedName>
        <fullName evidence="3">DUF4283 domain-containing protein</fullName>
    </recommendedName>
</protein>
<accession>A0ABD1B2Z2</accession>
<evidence type="ECO:0008006" key="3">
    <source>
        <dbReference type="Google" id="ProtNLM"/>
    </source>
</evidence>
<keyword evidence="2" id="KW-1185">Reference proteome</keyword>
<sequence>MWHIEGQLMFVAKWEPGLKPKLHVLTSAPVWLDFHGVPPHYFSEERLEYIAGMLAKPVFCHPSTLNMTNLEVVRVFTIINPTKPLHEAVNAQFSTGEIHRIEVSSPWLPPTCEHCKAVGHNIKRCPSAPITCTKYKSTDPQTELCP</sequence>
<dbReference type="InterPro" id="IPR040256">
    <property type="entry name" value="At4g02000-like"/>
</dbReference>
<organism evidence="1 2">
    <name type="scientific">Cardamine amara subsp. amara</name>
    <dbReference type="NCBI Taxonomy" id="228776"/>
    <lineage>
        <taxon>Eukaryota</taxon>
        <taxon>Viridiplantae</taxon>
        <taxon>Streptophyta</taxon>
        <taxon>Embryophyta</taxon>
        <taxon>Tracheophyta</taxon>
        <taxon>Spermatophyta</taxon>
        <taxon>Magnoliopsida</taxon>
        <taxon>eudicotyledons</taxon>
        <taxon>Gunneridae</taxon>
        <taxon>Pentapetalae</taxon>
        <taxon>rosids</taxon>
        <taxon>malvids</taxon>
        <taxon>Brassicales</taxon>
        <taxon>Brassicaceae</taxon>
        <taxon>Cardamineae</taxon>
        <taxon>Cardamine</taxon>
    </lineage>
</organism>
<comment type="caution">
    <text evidence="1">The sequence shown here is derived from an EMBL/GenBank/DDBJ whole genome shotgun (WGS) entry which is preliminary data.</text>
</comment>
<evidence type="ECO:0000313" key="1">
    <source>
        <dbReference type="EMBL" id="KAL1206320.1"/>
    </source>
</evidence>
<proteinExistence type="predicted"/>
<dbReference type="AlphaFoldDB" id="A0ABD1B2Z2"/>